<evidence type="ECO:0000256" key="1">
    <source>
        <dbReference type="ARBA" id="ARBA00006153"/>
    </source>
</evidence>
<gene>
    <name evidence="4" type="ORF">HLH35_09800</name>
</gene>
<feature type="binding site" evidence="3">
    <location>
        <position position="201"/>
    </location>
    <ligand>
        <name>Zn(2+)</name>
        <dbReference type="ChEBI" id="CHEBI:29105"/>
        <label>1</label>
    </ligand>
</feature>
<evidence type="ECO:0000256" key="2">
    <source>
        <dbReference type="ARBA" id="ARBA00022801"/>
    </source>
</evidence>
<evidence type="ECO:0000313" key="4">
    <source>
        <dbReference type="EMBL" id="MBB2172404.1"/>
    </source>
</evidence>
<feature type="binding site" evidence="3">
    <location>
        <position position="106"/>
    </location>
    <ligand>
        <name>Zn(2+)</name>
        <dbReference type="ChEBI" id="CHEBI:29105"/>
        <label>1</label>
    </ligand>
</feature>
<dbReference type="InterPro" id="IPR036264">
    <property type="entry name" value="Bact_exopeptidase_dim_dom"/>
</dbReference>
<feature type="binding site" evidence="3">
    <location>
        <position position="106"/>
    </location>
    <ligand>
        <name>Zn(2+)</name>
        <dbReference type="ChEBI" id="CHEBI:29105"/>
        <label>2</label>
    </ligand>
</feature>
<dbReference type="PIRSF" id="PIRSF001235">
    <property type="entry name" value="Amidase_carbamoylase"/>
    <property type="match status" value="1"/>
</dbReference>
<dbReference type="RefSeq" id="WP_182978961.1">
    <property type="nucleotide sequence ID" value="NZ_BAABGB010000058.1"/>
</dbReference>
<comment type="caution">
    <text evidence="4">The sequence shown here is derived from an EMBL/GenBank/DDBJ whole genome shotgun (WGS) entry which is preliminary data.</text>
</comment>
<feature type="binding site" evidence="3">
    <location>
        <position position="393"/>
    </location>
    <ligand>
        <name>Zn(2+)</name>
        <dbReference type="ChEBI" id="CHEBI:29105"/>
        <label>2</label>
    </ligand>
</feature>
<keyword evidence="3" id="KW-0479">Metal-binding</keyword>
<dbReference type="SUPFAM" id="SSF53187">
    <property type="entry name" value="Zn-dependent exopeptidases"/>
    <property type="match status" value="1"/>
</dbReference>
<keyword evidence="2 4" id="KW-0378">Hydrolase</keyword>
<dbReference type="AlphaFoldDB" id="A0A7W4J0E4"/>
<dbReference type="Gene3D" id="3.30.70.360">
    <property type="match status" value="1"/>
</dbReference>
<dbReference type="InterPro" id="IPR001261">
    <property type="entry name" value="ArgE/DapE_CS"/>
</dbReference>
<organism evidence="4 5">
    <name type="scientific">Gluconacetobacter asukensis</name>
    <dbReference type="NCBI Taxonomy" id="1017181"/>
    <lineage>
        <taxon>Bacteria</taxon>
        <taxon>Pseudomonadati</taxon>
        <taxon>Pseudomonadota</taxon>
        <taxon>Alphaproteobacteria</taxon>
        <taxon>Acetobacterales</taxon>
        <taxon>Acetobacteraceae</taxon>
        <taxon>Gluconacetobacter</taxon>
    </lineage>
</organism>
<name>A0A7W4J0E4_9PROT</name>
<reference evidence="4 5" key="1">
    <citation type="submission" date="2020-04" db="EMBL/GenBank/DDBJ databases">
        <title>Description of novel Gluconacetobacter.</title>
        <authorList>
            <person name="Sombolestani A."/>
        </authorList>
    </citation>
    <scope>NUCLEOTIDE SEQUENCE [LARGE SCALE GENOMIC DNA]</scope>
    <source>
        <strain evidence="4 5">LMG 27724</strain>
    </source>
</reference>
<dbReference type="Proteomes" id="UP000577891">
    <property type="component" value="Unassembled WGS sequence"/>
</dbReference>
<comment type="cofactor">
    <cofactor evidence="3">
        <name>Zn(2+)</name>
        <dbReference type="ChEBI" id="CHEBI:29105"/>
    </cofactor>
    <text evidence="3">Binds 2 Zn(2+) ions per subunit.</text>
</comment>
<evidence type="ECO:0000313" key="5">
    <source>
        <dbReference type="Proteomes" id="UP000577891"/>
    </source>
</evidence>
<proteinExistence type="inferred from homology"/>
<dbReference type="NCBIfam" id="NF006771">
    <property type="entry name" value="PRK09290.1-5"/>
    <property type="match status" value="1"/>
</dbReference>
<sequence length="432" mass="44990">MPADGPPRTASAIPRIDARRLEEAIRSFGRIGALPGGGVCRLALSDADKAARDELTHRMTMLGLVVDIDAIGNIFGTRPARAPDGAAGTVMIGSHIDTVSTGGLYDGTFGVLAGLEIVAALNDAAIETERPITVAAFTNEEGSRFQPDMLGSLVFAGGLPLADALATRDADGAVLGDELRRIGYAGDATGPENIAAYFELHIEQGPVLEREGIQIGVVSGIQGISWHAFRLTGRSAHAGTTPRAMRRDAGMAAARIVHDAYEMGARMGADQLVTCGSLRLAPGLINVVPQEANLTIDLRNPDDDALRDAEAILLAIACAAAAEAGVVVEHRSLARFAPVSFDPALVADVERVATGLGHTTRRMHSGAGHDAQMLARIAPSAMIFVPSAGGVSHNVEEYTAPDDLARGTEILSRLVLHWSCPSLDGTRNGAGA</sequence>
<dbReference type="GO" id="GO:0046872">
    <property type="term" value="F:metal ion binding"/>
    <property type="evidence" value="ECO:0007669"/>
    <property type="project" value="UniProtKB-KW"/>
</dbReference>
<dbReference type="GO" id="GO:0016813">
    <property type="term" value="F:hydrolase activity, acting on carbon-nitrogen (but not peptide) bonds, in linear amidines"/>
    <property type="evidence" value="ECO:0007669"/>
    <property type="project" value="InterPro"/>
</dbReference>
<dbReference type="PROSITE" id="PS00758">
    <property type="entry name" value="ARGE_DAPE_CPG2_1"/>
    <property type="match status" value="1"/>
</dbReference>
<protein>
    <submittedName>
        <fullName evidence="4">Zn-dependent hydrolase</fullName>
    </submittedName>
</protein>
<accession>A0A7W4J0E4</accession>
<dbReference type="PANTHER" id="PTHR32494">
    <property type="entry name" value="ALLANTOATE DEIMINASE-RELATED"/>
    <property type="match status" value="1"/>
</dbReference>
<dbReference type="NCBIfam" id="TIGR01879">
    <property type="entry name" value="hydantase"/>
    <property type="match status" value="1"/>
</dbReference>
<dbReference type="EMBL" id="JABEQE010000007">
    <property type="protein sequence ID" value="MBB2172404.1"/>
    <property type="molecule type" value="Genomic_DNA"/>
</dbReference>
<comment type="similarity">
    <text evidence="1">Belongs to the peptidase M20 family.</text>
</comment>
<dbReference type="InterPro" id="IPR010158">
    <property type="entry name" value="Amidase_Cbmase"/>
</dbReference>
<feature type="binding site" evidence="3">
    <location>
        <position position="95"/>
    </location>
    <ligand>
        <name>Zn(2+)</name>
        <dbReference type="ChEBI" id="CHEBI:29105"/>
        <label>1</label>
    </ligand>
</feature>
<keyword evidence="3" id="KW-0862">Zinc</keyword>
<feature type="binding site" evidence="3">
    <location>
        <position position="141"/>
    </location>
    <ligand>
        <name>Zn(2+)</name>
        <dbReference type="ChEBI" id="CHEBI:29105"/>
        <label>2</label>
    </ligand>
</feature>
<dbReference type="CDD" id="cd03884">
    <property type="entry name" value="M20_bAS"/>
    <property type="match status" value="1"/>
</dbReference>
<dbReference type="Gene3D" id="3.40.630.10">
    <property type="entry name" value="Zn peptidases"/>
    <property type="match status" value="1"/>
</dbReference>
<dbReference type="InterPro" id="IPR002933">
    <property type="entry name" value="Peptidase_M20"/>
</dbReference>
<evidence type="ECO:0000256" key="3">
    <source>
        <dbReference type="PIRSR" id="PIRSR001235-1"/>
    </source>
</evidence>
<dbReference type="SUPFAM" id="SSF55031">
    <property type="entry name" value="Bacterial exopeptidase dimerisation domain"/>
    <property type="match status" value="1"/>
</dbReference>
<dbReference type="Pfam" id="PF01546">
    <property type="entry name" value="Peptidase_M20"/>
    <property type="match status" value="1"/>
</dbReference>
<keyword evidence="5" id="KW-1185">Reference proteome</keyword>
<dbReference type="PANTHER" id="PTHR32494:SF5">
    <property type="entry name" value="ALLANTOATE AMIDOHYDROLASE"/>
    <property type="match status" value="1"/>
</dbReference>